<feature type="compositionally biased region" description="Basic and acidic residues" evidence="1">
    <location>
        <begin position="108"/>
        <end position="125"/>
    </location>
</feature>
<evidence type="ECO:0000313" key="2">
    <source>
        <dbReference type="EMBL" id="KAK9821377.1"/>
    </source>
</evidence>
<feature type="compositionally biased region" description="Low complexity" evidence="1">
    <location>
        <begin position="1"/>
        <end position="16"/>
    </location>
</feature>
<comment type="caution">
    <text evidence="2">The sequence shown here is derived from an EMBL/GenBank/DDBJ whole genome shotgun (WGS) entry which is preliminary data.</text>
</comment>
<protein>
    <submittedName>
        <fullName evidence="2">Uncharacterized protein</fullName>
    </submittedName>
</protein>
<gene>
    <name evidence="2" type="ORF">WJX74_005644</name>
</gene>
<feature type="region of interest" description="Disordered" evidence="1">
    <location>
        <begin position="1"/>
        <end position="150"/>
    </location>
</feature>
<dbReference type="Proteomes" id="UP001438707">
    <property type="component" value="Unassembled WGS sequence"/>
</dbReference>
<sequence>MARYMDTLGDLSSASDSDSDEPAAKKTTRKQKSKSDPDPEALEAAGFKSGPSVLHVPEPTGESSWDWAKGQEGDAAEPESIEERERTRQAANAGVEEATRKAAAAAEQAKREKLEEKLEQQELARRRGLSFQQREKRKRELGQAKKDKNYVEEEKRLARGFGIHSGFDQ</sequence>
<dbReference type="PANTHER" id="PTHR31833:SF2">
    <property type="entry name" value="UPF0690 PROTEIN C1ORF52"/>
    <property type="match status" value="1"/>
</dbReference>
<evidence type="ECO:0000256" key="1">
    <source>
        <dbReference type="SAM" id="MobiDB-lite"/>
    </source>
</evidence>
<feature type="compositionally biased region" description="Basic and acidic residues" evidence="1">
    <location>
        <begin position="138"/>
        <end position="150"/>
    </location>
</feature>
<dbReference type="PANTHER" id="PTHR31833">
    <property type="entry name" value="UPF0690 PROTEIN C1ORF52"/>
    <property type="match status" value="1"/>
</dbReference>
<reference evidence="2 3" key="1">
    <citation type="journal article" date="2024" name="Nat. Commun.">
        <title>Phylogenomics reveals the evolutionary origins of lichenization in chlorophyte algae.</title>
        <authorList>
            <person name="Puginier C."/>
            <person name="Libourel C."/>
            <person name="Otte J."/>
            <person name="Skaloud P."/>
            <person name="Haon M."/>
            <person name="Grisel S."/>
            <person name="Petersen M."/>
            <person name="Berrin J.G."/>
            <person name="Delaux P.M."/>
            <person name="Dal Grande F."/>
            <person name="Keller J."/>
        </authorList>
    </citation>
    <scope>NUCLEOTIDE SEQUENCE [LARGE SCALE GENOMIC DNA]</scope>
    <source>
        <strain evidence="2 3">SAG 2145</strain>
    </source>
</reference>
<evidence type="ECO:0000313" key="3">
    <source>
        <dbReference type="Proteomes" id="UP001438707"/>
    </source>
</evidence>
<dbReference type="AlphaFoldDB" id="A0AAW1QIU4"/>
<name>A0AAW1QIU4_9CHLO</name>
<dbReference type="EMBL" id="JALJOS010000038">
    <property type="protein sequence ID" value="KAK9821377.1"/>
    <property type="molecule type" value="Genomic_DNA"/>
</dbReference>
<keyword evidence="3" id="KW-1185">Reference proteome</keyword>
<organism evidence="2 3">
    <name type="scientific">Apatococcus lobatus</name>
    <dbReference type="NCBI Taxonomy" id="904363"/>
    <lineage>
        <taxon>Eukaryota</taxon>
        <taxon>Viridiplantae</taxon>
        <taxon>Chlorophyta</taxon>
        <taxon>core chlorophytes</taxon>
        <taxon>Trebouxiophyceae</taxon>
        <taxon>Chlorellales</taxon>
        <taxon>Chlorellaceae</taxon>
        <taxon>Apatococcus</taxon>
    </lineage>
</organism>
<proteinExistence type="predicted"/>
<accession>A0AAW1QIU4</accession>